<accession>A0AAD2GSY9</accession>
<dbReference type="EMBL" id="CAVNYO010000040">
    <property type="protein sequence ID" value="CAK5263398.1"/>
    <property type="molecule type" value="Genomic_DNA"/>
</dbReference>
<protein>
    <submittedName>
        <fullName evidence="1">Uncharacterized protein</fullName>
    </submittedName>
</protein>
<sequence>MSSIPSTIGADALALMRRASPPSAGIMSAGSTSESVSASAMHQYRICGFGQARRTSPHRDNRGTHCRRMPHVRRDEDPFDCGRGHRPIRVFEGWVGGGGRDVQARGRGQNTDEFGENLHWSAIANPAHVVYRGRHVVRGRAREKHGRESRSL</sequence>
<gene>
    <name evidence="1" type="ORF">MYCIT1_LOCUS2856</name>
</gene>
<evidence type="ECO:0000313" key="2">
    <source>
        <dbReference type="Proteomes" id="UP001295794"/>
    </source>
</evidence>
<name>A0AAD2GSY9_9AGAR</name>
<evidence type="ECO:0000313" key="1">
    <source>
        <dbReference type="EMBL" id="CAK5263398.1"/>
    </source>
</evidence>
<comment type="caution">
    <text evidence="1">The sequence shown here is derived from an EMBL/GenBank/DDBJ whole genome shotgun (WGS) entry which is preliminary data.</text>
</comment>
<proteinExistence type="predicted"/>
<dbReference type="AlphaFoldDB" id="A0AAD2GSY9"/>
<reference evidence="1" key="1">
    <citation type="submission" date="2023-11" db="EMBL/GenBank/DDBJ databases">
        <authorList>
            <person name="De Vega J J."/>
            <person name="De Vega J J."/>
        </authorList>
    </citation>
    <scope>NUCLEOTIDE SEQUENCE</scope>
</reference>
<dbReference type="Proteomes" id="UP001295794">
    <property type="component" value="Unassembled WGS sequence"/>
</dbReference>
<keyword evidence="2" id="KW-1185">Reference proteome</keyword>
<organism evidence="1 2">
    <name type="scientific">Mycena citricolor</name>
    <dbReference type="NCBI Taxonomy" id="2018698"/>
    <lineage>
        <taxon>Eukaryota</taxon>
        <taxon>Fungi</taxon>
        <taxon>Dikarya</taxon>
        <taxon>Basidiomycota</taxon>
        <taxon>Agaricomycotina</taxon>
        <taxon>Agaricomycetes</taxon>
        <taxon>Agaricomycetidae</taxon>
        <taxon>Agaricales</taxon>
        <taxon>Marasmiineae</taxon>
        <taxon>Mycenaceae</taxon>
        <taxon>Mycena</taxon>
    </lineage>
</organism>